<accession>A0ACB9JBH3</accession>
<sequence length="557" mass="63168">MGNFNSSRYAKTHKRKLRVVILRLPRAFFECIVDSETERMPTAGLQALLFAYLINTPYLLHAYMISTQDFLLAYLVSTQDPLLAYLRFNTLLSRCPQHSLSDWALVEKFYNGLTFEKQQMFNTTAGGHIMERLEPDECEEMFESFAEAEQQHPHSVTNSIPTFKHPPLLLEVCIWGGHDTRDCPVNNQEHVSYAGNQFNGRQQQYGGGEAGASSGSSVNTRKIEEMLENQTQLLAHLVQQDKDMRQRLDSHDTLLKNQQSSFQDLQRTVGDIAQSLKGRQGGPSSGPNASVMVVSVRSVEKKEIAEDDSHSIEYGIPSVEEVKKVDWRARFAEIDARGETPPVVEEEEPVDEDIEMEKPAERVVEKKKGVEMKSPGVDLSRIPYPARVLPYKNTREYGTFLDMFKQLKFNLSFIEVLQQMPKYGKFLKYLLSKKKKLWGISEVSLSEQCSAVVQNKLLEKMADSGRFTIPCLFGGLHLNYALADLCSSINLMPYSVYKQLDLGELRPTHMSISLADRSVKYPGGIMENILVKVGKFVFPVDFVILDMEVDDKVPLNL</sequence>
<keyword evidence="2" id="KW-1185">Reference proteome</keyword>
<organism evidence="1 2">
    <name type="scientific">Smallanthus sonchifolius</name>
    <dbReference type="NCBI Taxonomy" id="185202"/>
    <lineage>
        <taxon>Eukaryota</taxon>
        <taxon>Viridiplantae</taxon>
        <taxon>Streptophyta</taxon>
        <taxon>Embryophyta</taxon>
        <taxon>Tracheophyta</taxon>
        <taxon>Spermatophyta</taxon>
        <taxon>Magnoliopsida</taxon>
        <taxon>eudicotyledons</taxon>
        <taxon>Gunneridae</taxon>
        <taxon>Pentapetalae</taxon>
        <taxon>asterids</taxon>
        <taxon>campanulids</taxon>
        <taxon>Asterales</taxon>
        <taxon>Asteraceae</taxon>
        <taxon>Asteroideae</taxon>
        <taxon>Heliantheae alliance</taxon>
        <taxon>Millerieae</taxon>
        <taxon>Smallanthus</taxon>
    </lineage>
</organism>
<evidence type="ECO:0000313" key="1">
    <source>
        <dbReference type="EMBL" id="KAI3816612.1"/>
    </source>
</evidence>
<protein>
    <submittedName>
        <fullName evidence="1">Uncharacterized protein</fullName>
    </submittedName>
</protein>
<reference evidence="2" key="1">
    <citation type="journal article" date="2022" name="Mol. Ecol. Resour.">
        <title>The genomes of chicory, endive, great burdock and yacon provide insights into Asteraceae palaeo-polyploidization history and plant inulin production.</title>
        <authorList>
            <person name="Fan W."/>
            <person name="Wang S."/>
            <person name="Wang H."/>
            <person name="Wang A."/>
            <person name="Jiang F."/>
            <person name="Liu H."/>
            <person name="Zhao H."/>
            <person name="Xu D."/>
            <person name="Zhang Y."/>
        </authorList>
    </citation>
    <scope>NUCLEOTIDE SEQUENCE [LARGE SCALE GENOMIC DNA]</scope>
    <source>
        <strain evidence="2">cv. Yunnan</strain>
    </source>
</reference>
<name>A0ACB9JBH3_9ASTR</name>
<evidence type="ECO:0000313" key="2">
    <source>
        <dbReference type="Proteomes" id="UP001056120"/>
    </source>
</evidence>
<comment type="caution">
    <text evidence="1">The sequence shown here is derived from an EMBL/GenBank/DDBJ whole genome shotgun (WGS) entry which is preliminary data.</text>
</comment>
<dbReference type="Proteomes" id="UP001056120">
    <property type="component" value="Linkage Group LG05"/>
</dbReference>
<proteinExistence type="predicted"/>
<dbReference type="EMBL" id="CM042022">
    <property type="protein sequence ID" value="KAI3816612.1"/>
    <property type="molecule type" value="Genomic_DNA"/>
</dbReference>
<reference evidence="1 2" key="2">
    <citation type="journal article" date="2022" name="Mol. Ecol. Resour.">
        <title>The genomes of chicory, endive, great burdock and yacon provide insights into Asteraceae paleo-polyploidization history and plant inulin production.</title>
        <authorList>
            <person name="Fan W."/>
            <person name="Wang S."/>
            <person name="Wang H."/>
            <person name="Wang A."/>
            <person name="Jiang F."/>
            <person name="Liu H."/>
            <person name="Zhao H."/>
            <person name="Xu D."/>
            <person name="Zhang Y."/>
        </authorList>
    </citation>
    <scope>NUCLEOTIDE SEQUENCE [LARGE SCALE GENOMIC DNA]</scope>
    <source>
        <strain evidence="2">cv. Yunnan</strain>
        <tissue evidence="1">Leaves</tissue>
    </source>
</reference>
<gene>
    <name evidence="1" type="ORF">L1987_16315</name>
</gene>